<comment type="catalytic activity">
    <reaction evidence="1">
        <text>an N-(ADP-alpha-D-ribosyl)-thymidine in DNA + H2O = a thymidine in DNA + ADP-D-ribose</text>
        <dbReference type="Rhea" id="RHEA:71655"/>
        <dbReference type="Rhea" id="RHEA-COMP:13556"/>
        <dbReference type="Rhea" id="RHEA-COMP:18051"/>
        <dbReference type="ChEBI" id="CHEBI:15377"/>
        <dbReference type="ChEBI" id="CHEBI:57967"/>
        <dbReference type="ChEBI" id="CHEBI:137386"/>
        <dbReference type="ChEBI" id="CHEBI:191199"/>
    </reaction>
    <physiologicalReaction direction="left-to-right" evidence="1">
        <dbReference type="Rhea" id="RHEA:71656"/>
    </physiologicalReaction>
</comment>
<dbReference type="InterPro" id="IPR043472">
    <property type="entry name" value="Macro_dom-like"/>
</dbReference>
<evidence type="ECO:0000313" key="4">
    <source>
        <dbReference type="Proteomes" id="UP000214720"/>
    </source>
</evidence>
<evidence type="ECO:0000313" key="3">
    <source>
        <dbReference type="EMBL" id="OXC75760.1"/>
    </source>
</evidence>
<organism evidence="3 4">
    <name type="scientific">Caballeronia sordidicola</name>
    <name type="common">Burkholderia sordidicola</name>
    <dbReference type="NCBI Taxonomy" id="196367"/>
    <lineage>
        <taxon>Bacteria</taxon>
        <taxon>Pseudomonadati</taxon>
        <taxon>Pseudomonadota</taxon>
        <taxon>Betaproteobacteria</taxon>
        <taxon>Burkholderiales</taxon>
        <taxon>Burkholderiaceae</taxon>
        <taxon>Caballeronia</taxon>
    </lineage>
</organism>
<feature type="domain" description="Macro" evidence="2">
    <location>
        <begin position="1"/>
        <end position="153"/>
    </location>
</feature>
<dbReference type="PROSITE" id="PS51154">
    <property type="entry name" value="MACRO"/>
    <property type="match status" value="1"/>
</dbReference>
<dbReference type="Pfam" id="PF01661">
    <property type="entry name" value="Macro"/>
    <property type="match status" value="1"/>
</dbReference>
<accession>A0A226WYB7</accession>
<dbReference type="InterPro" id="IPR050892">
    <property type="entry name" value="ADP-ribose_metab_enzymes"/>
</dbReference>
<dbReference type="GO" id="GO:0140291">
    <property type="term" value="P:peptidyl-glutamate ADP-deribosylation"/>
    <property type="evidence" value="ECO:0007669"/>
    <property type="project" value="TreeGrafter"/>
</dbReference>
<dbReference type="SMART" id="SM00506">
    <property type="entry name" value="A1pp"/>
    <property type="match status" value="1"/>
</dbReference>
<evidence type="ECO:0000256" key="1">
    <source>
        <dbReference type="ARBA" id="ARBA00035885"/>
    </source>
</evidence>
<gene>
    <name evidence="3" type="ORF">BSU04_25290</name>
</gene>
<name>A0A226WYB7_CABSO</name>
<dbReference type="InterPro" id="IPR002589">
    <property type="entry name" value="Macro_dom"/>
</dbReference>
<dbReference type="Gene3D" id="3.40.220.10">
    <property type="entry name" value="Leucine Aminopeptidase, subunit E, domain 1"/>
    <property type="match status" value="1"/>
</dbReference>
<dbReference type="PANTHER" id="PTHR12521">
    <property type="entry name" value="PROTEIN C6ORF130"/>
    <property type="match status" value="1"/>
</dbReference>
<dbReference type="SUPFAM" id="SSF52949">
    <property type="entry name" value="Macro domain-like"/>
    <property type="match status" value="1"/>
</dbReference>
<sequence length="346" mass="38656">MTIKIETGDLLKQDGIDAIVNTVNCVGIMGKGIALQFKRKWPDNFKAYEGACKRGEVVPGKMHVFDSGGLIKPNFIINFPTKNHWKERSKLSYIDDGLHDLINQIERLHIRSIAIPPLGCGNGGLDWDEVRPRIEKAFQALPSVTVHLFPPGATPDAKSMETGTKKPRMTRGRAAILKLLEVYKELNYGLSKIEIQKLAYFLQISGEDLKLNFEAHTYGPYAAQLGHALQNMEGHYIRGIGDGVAMPDIEPIEGALSQAEEFLEAAEGTGLNEKIDRIDDLIAGFKTPYGLELLASVHWVATHEPFARNESEALRAVQMWNERKKTLMEADHVAAAWQRLSECQWI</sequence>
<comment type="caution">
    <text evidence="3">The sequence shown here is derived from an EMBL/GenBank/DDBJ whole genome shotgun (WGS) entry which is preliminary data.</text>
</comment>
<dbReference type="CDD" id="cd02901">
    <property type="entry name" value="Macro_Poa1p-like"/>
    <property type="match status" value="1"/>
</dbReference>
<protein>
    <submittedName>
        <fullName evidence="3">ADP-ribose 1-phosphate phophatase related protein</fullName>
    </submittedName>
</protein>
<dbReference type="AlphaFoldDB" id="A0A226WYB7"/>
<proteinExistence type="predicted"/>
<dbReference type="RefSeq" id="WP_089162929.1">
    <property type="nucleotide sequence ID" value="NZ_MTHB01000163.1"/>
</dbReference>
<dbReference type="Proteomes" id="UP000214720">
    <property type="component" value="Unassembled WGS sequence"/>
</dbReference>
<dbReference type="OrthoDB" id="9780211at2"/>
<evidence type="ECO:0000259" key="2">
    <source>
        <dbReference type="PROSITE" id="PS51154"/>
    </source>
</evidence>
<reference evidence="4" key="1">
    <citation type="submission" date="2017-01" db="EMBL/GenBank/DDBJ databases">
        <title>Genome Analysis of Deinococcus marmoris KOPRI26562.</title>
        <authorList>
            <person name="Kim J.H."/>
            <person name="Oh H.-M."/>
        </authorList>
    </citation>
    <scope>NUCLEOTIDE SEQUENCE [LARGE SCALE GENOMIC DNA]</scope>
    <source>
        <strain evidence="4">PAMC 26633</strain>
    </source>
</reference>
<dbReference type="PANTHER" id="PTHR12521:SF0">
    <property type="entry name" value="ADP-RIBOSE GLYCOHYDROLASE OARD1"/>
    <property type="match status" value="1"/>
</dbReference>
<dbReference type="EMBL" id="MTHB01000163">
    <property type="protein sequence ID" value="OXC75760.1"/>
    <property type="molecule type" value="Genomic_DNA"/>
</dbReference>